<comment type="caution">
    <text evidence="11">The sequence shown here is derived from an EMBL/GenBank/DDBJ whole genome shotgun (WGS) entry which is preliminary data.</text>
</comment>
<dbReference type="Gene3D" id="3.20.20.70">
    <property type="entry name" value="Aldolase class I"/>
    <property type="match status" value="1"/>
</dbReference>
<dbReference type="GO" id="GO:0009060">
    <property type="term" value="P:aerobic respiration"/>
    <property type="evidence" value="ECO:0007669"/>
    <property type="project" value="TreeGrafter"/>
</dbReference>
<dbReference type="AlphaFoldDB" id="A0A437JC16"/>
<feature type="binding site" evidence="9">
    <location>
        <position position="129"/>
    </location>
    <ligand>
        <name>glyoxylate</name>
        <dbReference type="ChEBI" id="CHEBI:36655"/>
    </ligand>
</feature>
<dbReference type="InterPro" id="IPR020920">
    <property type="entry name" value="LldD"/>
</dbReference>
<feature type="active site" description="Proton acceptor" evidence="8">
    <location>
        <position position="275"/>
    </location>
</feature>
<dbReference type="SUPFAM" id="SSF51395">
    <property type="entry name" value="FMN-linked oxidoreductases"/>
    <property type="match status" value="1"/>
</dbReference>
<dbReference type="PROSITE" id="PS51349">
    <property type="entry name" value="FMN_HYDROXY_ACID_DH_2"/>
    <property type="match status" value="1"/>
</dbReference>
<feature type="binding site" evidence="9">
    <location>
        <position position="127"/>
    </location>
    <ligand>
        <name>FMN</name>
        <dbReference type="ChEBI" id="CHEBI:58210"/>
    </ligand>
</feature>
<dbReference type="NCBIfam" id="NF033901">
    <property type="entry name" value="L_lactate_LldD"/>
    <property type="match status" value="1"/>
</dbReference>
<dbReference type="CDD" id="cd02809">
    <property type="entry name" value="alpha_hydroxyacid_oxid_FMN"/>
    <property type="match status" value="1"/>
</dbReference>
<gene>
    <name evidence="11" type="ORF">ENE74_02135</name>
</gene>
<dbReference type="NCBIfam" id="NF008398">
    <property type="entry name" value="PRK11197.1"/>
    <property type="match status" value="1"/>
</dbReference>
<evidence type="ECO:0000256" key="2">
    <source>
        <dbReference type="ARBA" id="ARBA00022475"/>
    </source>
</evidence>
<evidence type="ECO:0000259" key="10">
    <source>
        <dbReference type="PROSITE" id="PS51349"/>
    </source>
</evidence>
<keyword evidence="4 9" id="KW-0288">FMN</keyword>
<dbReference type="GO" id="GO:0004459">
    <property type="term" value="F:L-lactate dehydrogenase (NAD+) activity"/>
    <property type="evidence" value="ECO:0007669"/>
    <property type="project" value="UniProtKB-EC"/>
</dbReference>
<dbReference type="PANTHER" id="PTHR10578">
    <property type="entry name" value="S -2-HYDROXY-ACID OXIDASE-RELATED"/>
    <property type="match status" value="1"/>
</dbReference>
<dbReference type="InterPro" id="IPR037396">
    <property type="entry name" value="FMN_HAD"/>
</dbReference>
<evidence type="ECO:0000256" key="1">
    <source>
        <dbReference type="ARBA" id="ARBA00001917"/>
    </source>
</evidence>
<feature type="binding site" evidence="9">
    <location>
        <position position="278"/>
    </location>
    <ligand>
        <name>glyoxylate</name>
        <dbReference type="ChEBI" id="CHEBI:36655"/>
    </ligand>
</feature>
<evidence type="ECO:0000256" key="6">
    <source>
        <dbReference type="ARBA" id="ARBA00023136"/>
    </source>
</evidence>
<feature type="binding site" evidence="9">
    <location>
        <position position="106"/>
    </location>
    <ligand>
        <name>FMN</name>
        <dbReference type="ChEBI" id="CHEBI:58210"/>
    </ligand>
</feature>
<organism evidence="11 12">
    <name type="scientific">Sphingobium algorifonticola</name>
    <dbReference type="NCBI Taxonomy" id="2008318"/>
    <lineage>
        <taxon>Bacteria</taxon>
        <taxon>Pseudomonadati</taxon>
        <taxon>Pseudomonadota</taxon>
        <taxon>Alphaproteobacteria</taxon>
        <taxon>Sphingomonadales</taxon>
        <taxon>Sphingomonadaceae</taxon>
        <taxon>Sphingobium</taxon>
    </lineage>
</organism>
<evidence type="ECO:0000313" key="12">
    <source>
        <dbReference type="Proteomes" id="UP000282977"/>
    </source>
</evidence>
<dbReference type="GO" id="GO:0006089">
    <property type="term" value="P:lactate metabolic process"/>
    <property type="evidence" value="ECO:0007669"/>
    <property type="project" value="InterPro"/>
</dbReference>
<dbReference type="PANTHER" id="PTHR10578:SF85">
    <property type="entry name" value="L-LACTATE DEHYDROGENASE"/>
    <property type="match status" value="1"/>
</dbReference>
<keyword evidence="5 11" id="KW-0560">Oxidoreductase</keyword>
<feature type="binding site" evidence="9">
    <location>
        <position position="24"/>
    </location>
    <ligand>
        <name>glyoxylate</name>
        <dbReference type="ChEBI" id="CHEBI:36655"/>
    </ligand>
</feature>
<reference evidence="11 12" key="1">
    <citation type="submission" date="2019-01" db="EMBL/GenBank/DDBJ databases">
        <authorList>
            <person name="Chen W.-M."/>
        </authorList>
    </citation>
    <scope>NUCLEOTIDE SEQUENCE [LARGE SCALE GENOMIC DNA]</scope>
    <source>
        <strain evidence="11 12">TLA-22</strain>
    </source>
</reference>
<dbReference type="RefSeq" id="WP_127688986.1">
    <property type="nucleotide sequence ID" value="NZ_RZUL01000001.1"/>
</dbReference>
<feature type="binding site" evidence="9">
    <location>
        <position position="155"/>
    </location>
    <ligand>
        <name>FMN</name>
        <dbReference type="ChEBI" id="CHEBI:58210"/>
    </ligand>
</feature>
<keyword evidence="6" id="KW-0472">Membrane</keyword>
<comment type="cofactor">
    <cofactor evidence="1">
        <name>FMN</name>
        <dbReference type="ChEBI" id="CHEBI:58210"/>
    </cofactor>
</comment>
<evidence type="ECO:0000256" key="9">
    <source>
        <dbReference type="PIRSR" id="PIRSR000138-2"/>
    </source>
</evidence>
<accession>A0A437JC16</accession>
<dbReference type="InterPro" id="IPR013785">
    <property type="entry name" value="Aldolase_TIM"/>
</dbReference>
<name>A0A437JC16_9SPHN</name>
<proteinExistence type="inferred from homology"/>
<dbReference type="OrthoDB" id="9770452at2"/>
<keyword evidence="12" id="KW-1185">Reference proteome</keyword>
<dbReference type="GO" id="GO:0005886">
    <property type="term" value="C:plasma membrane"/>
    <property type="evidence" value="ECO:0007669"/>
    <property type="project" value="TreeGrafter"/>
</dbReference>
<dbReference type="InterPro" id="IPR008259">
    <property type="entry name" value="FMN_hydac_DH_AS"/>
</dbReference>
<keyword evidence="2" id="KW-1003">Cell membrane</keyword>
<dbReference type="InterPro" id="IPR000262">
    <property type="entry name" value="FMN-dep_DH"/>
</dbReference>
<feature type="binding site" evidence="9">
    <location>
        <begin position="77"/>
        <end position="79"/>
    </location>
    <ligand>
        <name>FMN</name>
        <dbReference type="ChEBI" id="CHEBI:58210"/>
    </ligand>
</feature>
<dbReference type="InterPro" id="IPR012133">
    <property type="entry name" value="Alpha-hydoxy_acid_DH_FMN"/>
</dbReference>
<feature type="binding site" evidence="9">
    <location>
        <position position="164"/>
    </location>
    <ligand>
        <name>glyoxylate</name>
        <dbReference type="ChEBI" id="CHEBI:36655"/>
    </ligand>
</feature>
<dbReference type="GO" id="GO:0010181">
    <property type="term" value="F:FMN binding"/>
    <property type="evidence" value="ECO:0007669"/>
    <property type="project" value="InterPro"/>
</dbReference>
<evidence type="ECO:0000256" key="5">
    <source>
        <dbReference type="ARBA" id="ARBA00023002"/>
    </source>
</evidence>
<feature type="binding site" evidence="9">
    <location>
        <position position="273"/>
    </location>
    <ligand>
        <name>FMN</name>
        <dbReference type="ChEBI" id="CHEBI:58210"/>
    </ligand>
</feature>
<evidence type="ECO:0000256" key="3">
    <source>
        <dbReference type="ARBA" id="ARBA00022630"/>
    </source>
</evidence>
<dbReference type="PROSITE" id="PS00557">
    <property type="entry name" value="FMN_HYDROXY_ACID_DH_1"/>
    <property type="match status" value="1"/>
</dbReference>
<comment type="similarity">
    <text evidence="7">Belongs to the FMN-dependent alpha-hydroxy acid dehydrogenase family.</text>
</comment>
<sequence length="385" mass="41226">MIARSPADFRTLAKRRLPRFLFDYLDGAAQSEGTAARNVRDLAAIRLRQRVLQDVSRIDLSTNLFGTHQSMPIGLGPVGIAGLYARRGEVQAARAAQAAAIPFALSTVSLCSLSEVVRDSGATPWFQLYVIRDRGFMKELLAEARSQGCPGLFFTVDMPAPGIRYRDAYSGMSGRHAPARRALQALTHPRWLWDVGIRGRPHVLGNVAPVLKQGSGLEDFMGWLGANFDPSIAWRDIAWLREQWDGPLVIKGILDAGDALQAEALGADGIVVSNHGGRQLDGAPSTAEALPHIAKAVAGRMVILADSGIRSGVDVLRMLALGANGVLLGRAWVYALAAGGEAGVTRLLTFLESELRVAMALTGCVSVASIHNGVLYDTKKGEDDA</sequence>
<feature type="binding site" evidence="9">
    <location>
        <position position="251"/>
    </location>
    <ligand>
        <name>FMN</name>
        <dbReference type="ChEBI" id="CHEBI:58210"/>
    </ligand>
</feature>
<feature type="domain" description="FMN hydroxy acid dehydrogenase" evidence="10">
    <location>
        <begin position="1"/>
        <end position="380"/>
    </location>
</feature>
<protein>
    <submittedName>
        <fullName evidence="11">L-lactate dehydrogenase</fullName>
        <ecNumber evidence="11">1.1.1.27</ecNumber>
    </submittedName>
</protein>
<dbReference type="Proteomes" id="UP000282977">
    <property type="component" value="Unassembled WGS sequence"/>
</dbReference>
<dbReference type="PIRSF" id="PIRSF000138">
    <property type="entry name" value="Al-hdrx_acd_dh"/>
    <property type="match status" value="1"/>
</dbReference>
<feature type="binding site" evidence="9">
    <location>
        <position position="275"/>
    </location>
    <ligand>
        <name>glyoxylate</name>
        <dbReference type="ChEBI" id="CHEBI:36655"/>
    </ligand>
</feature>
<dbReference type="Pfam" id="PF01070">
    <property type="entry name" value="FMN_dh"/>
    <property type="match status" value="1"/>
</dbReference>
<evidence type="ECO:0000313" key="11">
    <source>
        <dbReference type="EMBL" id="RVT43449.1"/>
    </source>
</evidence>
<evidence type="ECO:0000256" key="4">
    <source>
        <dbReference type="ARBA" id="ARBA00022643"/>
    </source>
</evidence>
<feature type="binding site" evidence="9">
    <location>
        <begin position="329"/>
        <end position="330"/>
    </location>
    <ligand>
        <name>FMN</name>
        <dbReference type="ChEBI" id="CHEBI:58210"/>
    </ligand>
</feature>
<feature type="binding site" evidence="9">
    <location>
        <begin position="306"/>
        <end position="310"/>
    </location>
    <ligand>
        <name>FMN</name>
        <dbReference type="ChEBI" id="CHEBI:58210"/>
    </ligand>
</feature>
<dbReference type="FunFam" id="3.20.20.70:FF:000029">
    <property type="entry name" value="L-lactate dehydrogenase"/>
    <property type="match status" value="1"/>
</dbReference>
<evidence type="ECO:0000256" key="7">
    <source>
        <dbReference type="ARBA" id="ARBA00024042"/>
    </source>
</evidence>
<dbReference type="EC" id="1.1.1.27" evidence="11"/>
<evidence type="ECO:0000256" key="8">
    <source>
        <dbReference type="PIRSR" id="PIRSR000138-1"/>
    </source>
</evidence>
<dbReference type="EMBL" id="RZUL01000001">
    <property type="protein sequence ID" value="RVT43449.1"/>
    <property type="molecule type" value="Genomic_DNA"/>
</dbReference>
<keyword evidence="3 9" id="KW-0285">Flavoprotein</keyword>